<evidence type="ECO:0000313" key="1">
    <source>
        <dbReference type="EMBL" id="RYC14672.1"/>
    </source>
</evidence>
<dbReference type="RefSeq" id="WP_129423685.1">
    <property type="nucleotide sequence ID" value="NZ_SDWV01000001.1"/>
</dbReference>
<dbReference type="AlphaFoldDB" id="A0A4Q2T7D0"/>
<protein>
    <submittedName>
        <fullName evidence="1">Uncharacterized protein</fullName>
    </submittedName>
</protein>
<dbReference type="OrthoDB" id="4869232at2"/>
<dbReference type="EMBL" id="SDWV01000001">
    <property type="protein sequence ID" value="RYC14672.1"/>
    <property type="molecule type" value="Genomic_DNA"/>
</dbReference>
<comment type="caution">
    <text evidence="1">The sequence shown here is derived from an EMBL/GenBank/DDBJ whole genome shotgun (WGS) entry which is preliminary data.</text>
</comment>
<organism evidence="1 2">
    <name type="scientific">Nocardioides zhouii</name>
    <dbReference type="NCBI Taxonomy" id="1168729"/>
    <lineage>
        <taxon>Bacteria</taxon>
        <taxon>Bacillati</taxon>
        <taxon>Actinomycetota</taxon>
        <taxon>Actinomycetes</taxon>
        <taxon>Propionibacteriales</taxon>
        <taxon>Nocardioidaceae</taxon>
        <taxon>Nocardioides</taxon>
    </lineage>
</organism>
<keyword evidence="2" id="KW-1185">Reference proteome</keyword>
<proteinExistence type="predicted"/>
<sequence length="108" mass="10914">MVMTVPPAILQPFLAAADAAAAVRPEVDGDLARELMGEAAAMLHNSLALDHLDEHDLGVAVATLATALVAPDPTEAVRACAAAPSAAGLHDPEGVRAAYLVTVQVLGL</sequence>
<gene>
    <name evidence="1" type="ORF">EUA94_00690</name>
</gene>
<accession>A0A4Q2T7D0</accession>
<dbReference type="Proteomes" id="UP000291101">
    <property type="component" value="Unassembled WGS sequence"/>
</dbReference>
<name>A0A4Q2T7D0_9ACTN</name>
<evidence type="ECO:0000313" key="2">
    <source>
        <dbReference type="Proteomes" id="UP000291101"/>
    </source>
</evidence>
<reference evidence="1 2" key="1">
    <citation type="submission" date="2019-01" db="EMBL/GenBank/DDBJ databases">
        <title>Novel species of Nocardioides.</title>
        <authorList>
            <person name="Liu Q."/>
            <person name="X Y.-H."/>
        </authorList>
    </citation>
    <scope>NUCLEOTIDE SEQUENCE [LARGE SCALE GENOMIC DNA]</scope>
    <source>
        <strain evidence="1 2">HLT2-9</strain>
    </source>
</reference>